<dbReference type="PANTHER" id="PTHR11441">
    <property type="entry name" value="THYMIDINE KINASE"/>
    <property type="match status" value="1"/>
</dbReference>
<keyword evidence="4" id="KW-0808">Transferase</keyword>
<name>A0A6C0J0B3_9ZZZZ</name>
<dbReference type="PANTHER" id="PTHR11441:SF0">
    <property type="entry name" value="THYMIDINE KINASE, CYTOSOLIC"/>
    <property type="match status" value="1"/>
</dbReference>
<evidence type="ECO:0000256" key="6">
    <source>
        <dbReference type="ARBA" id="ARBA00022777"/>
    </source>
</evidence>
<dbReference type="GO" id="GO:0004797">
    <property type="term" value="F:thymidine kinase activity"/>
    <property type="evidence" value="ECO:0007669"/>
    <property type="project" value="UniProtKB-EC"/>
</dbReference>
<dbReference type="GO" id="GO:0046104">
    <property type="term" value="P:thymidine metabolic process"/>
    <property type="evidence" value="ECO:0007669"/>
    <property type="project" value="TreeGrafter"/>
</dbReference>
<dbReference type="AlphaFoldDB" id="A0A6C0J0B3"/>
<accession>A0A6C0J0B3</accession>
<dbReference type="PIRSF" id="PIRSF035805">
    <property type="entry name" value="TK_cell"/>
    <property type="match status" value="1"/>
</dbReference>
<dbReference type="Pfam" id="PF00265">
    <property type="entry name" value="TK"/>
    <property type="match status" value="1"/>
</dbReference>
<organism evidence="8">
    <name type="scientific">viral metagenome</name>
    <dbReference type="NCBI Taxonomy" id="1070528"/>
    <lineage>
        <taxon>unclassified sequences</taxon>
        <taxon>metagenomes</taxon>
        <taxon>organismal metagenomes</taxon>
    </lineage>
</organism>
<protein>
    <recommendedName>
        <fullName evidence="2">thymidine kinase</fullName>
        <ecNumber evidence="2">2.7.1.21</ecNumber>
    </recommendedName>
</protein>
<comment type="similarity">
    <text evidence="1">Belongs to the thymidine kinase family.</text>
</comment>
<dbReference type="EMBL" id="MN740295">
    <property type="protein sequence ID" value="QHT98762.1"/>
    <property type="molecule type" value="Genomic_DNA"/>
</dbReference>
<evidence type="ECO:0000256" key="7">
    <source>
        <dbReference type="ARBA" id="ARBA00022840"/>
    </source>
</evidence>
<dbReference type="GO" id="GO:0071897">
    <property type="term" value="P:DNA biosynthetic process"/>
    <property type="evidence" value="ECO:0007669"/>
    <property type="project" value="UniProtKB-KW"/>
</dbReference>
<dbReference type="InterPro" id="IPR027417">
    <property type="entry name" value="P-loop_NTPase"/>
</dbReference>
<dbReference type="EC" id="2.7.1.21" evidence="2"/>
<reference evidence="8" key="1">
    <citation type="journal article" date="2020" name="Nature">
        <title>Giant virus diversity and host interactions through global metagenomics.</title>
        <authorList>
            <person name="Schulz F."/>
            <person name="Roux S."/>
            <person name="Paez-Espino D."/>
            <person name="Jungbluth S."/>
            <person name="Walsh D.A."/>
            <person name="Denef V.J."/>
            <person name="McMahon K.D."/>
            <person name="Konstantinidis K.T."/>
            <person name="Eloe-Fadrosh E.A."/>
            <person name="Kyrpides N.C."/>
            <person name="Woyke T."/>
        </authorList>
    </citation>
    <scope>NUCLEOTIDE SEQUENCE</scope>
    <source>
        <strain evidence="8">GVMAG-M-3300025676-16</strain>
    </source>
</reference>
<dbReference type="SUPFAM" id="SSF52540">
    <property type="entry name" value="P-loop containing nucleoside triphosphate hydrolases"/>
    <property type="match status" value="1"/>
</dbReference>
<dbReference type="Gene3D" id="3.30.60.20">
    <property type="match status" value="1"/>
</dbReference>
<evidence type="ECO:0000256" key="1">
    <source>
        <dbReference type="ARBA" id="ARBA00007587"/>
    </source>
</evidence>
<evidence type="ECO:0000256" key="3">
    <source>
        <dbReference type="ARBA" id="ARBA00022634"/>
    </source>
</evidence>
<keyword evidence="6" id="KW-0418">Kinase</keyword>
<evidence type="ECO:0000256" key="5">
    <source>
        <dbReference type="ARBA" id="ARBA00022741"/>
    </source>
</evidence>
<sequence>MPKLYFRYGTMNSSKTANLIMTAHNYKSLGKKVCIIKPCLDSRTEHVNSRALGDLEVDILVDEHTIINKLNPEISCVLVDEAQFLSERNIDNLRELTLTTPVICYGLRTDYKSKLFEGSKRLMEIADTIEEIKTVCVNCVEKKSIINAKYILKDNTKEIIFDGDESIDLGREEKYESMCWKCWNKHKITNYID</sequence>
<keyword evidence="5" id="KW-0547">Nucleotide-binding</keyword>
<proteinExistence type="inferred from homology"/>
<dbReference type="GO" id="GO:0005829">
    <property type="term" value="C:cytosol"/>
    <property type="evidence" value="ECO:0007669"/>
    <property type="project" value="TreeGrafter"/>
</dbReference>
<evidence type="ECO:0000256" key="2">
    <source>
        <dbReference type="ARBA" id="ARBA00012118"/>
    </source>
</evidence>
<dbReference type="GO" id="GO:0005524">
    <property type="term" value="F:ATP binding"/>
    <property type="evidence" value="ECO:0007669"/>
    <property type="project" value="UniProtKB-KW"/>
</dbReference>
<keyword evidence="3" id="KW-0237">DNA synthesis</keyword>
<evidence type="ECO:0000256" key="4">
    <source>
        <dbReference type="ARBA" id="ARBA00022679"/>
    </source>
</evidence>
<dbReference type="InterPro" id="IPR001267">
    <property type="entry name" value="Thymidine_kinase"/>
</dbReference>
<dbReference type="Gene3D" id="3.40.50.300">
    <property type="entry name" value="P-loop containing nucleotide triphosphate hydrolases"/>
    <property type="match status" value="1"/>
</dbReference>
<keyword evidence="7" id="KW-0067">ATP-binding</keyword>
<evidence type="ECO:0000313" key="8">
    <source>
        <dbReference type="EMBL" id="QHT98762.1"/>
    </source>
</evidence>